<protein>
    <submittedName>
        <fullName evidence="2">Uncharacterized protein</fullName>
    </submittedName>
</protein>
<organism evidence="2 3">
    <name type="scientific">Gossypium arboreum</name>
    <name type="common">Tree cotton</name>
    <name type="synonym">Gossypium nanking</name>
    <dbReference type="NCBI Taxonomy" id="29729"/>
    <lineage>
        <taxon>Eukaryota</taxon>
        <taxon>Viridiplantae</taxon>
        <taxon>Streptophyta</taxon>
        <taxon>Embryophyta</taxon>
        <taxon>Tracheophyta</taxon>
        <taxon>Spermatophyta</taxon>
        <taxon>Magnoliopsida</taxon>
        <taxon>eudicotyledons</taxon>
        <taxon>Gunneridae</taxon>
        <taxon>Pentapetalae</taxon>
        <taxon>rosids</taxon>
        <taxon>malvids</taxon>
        <taxon>Malvales</taxon>
        <taxon>Malvaceae</taxon>
        <taxon>Malvoideae</taxon>
        <taxon>Gossypium</taxon>
    </lineage>
</organism>
<dbReference type="EMBL" id="JARKNE010000008">
    <property type="protein sequence ID" value="KAK5810899.1"/>
    <property type="molecule type" value="Genomic_DNA"/>
</dbReference>
<gene>
    <name evidence="2" type="ORF">PVK06_026216</name>
</gene>
<dbReference type="Proteomes" id="UP001358586">
    <property type="component" value="Chromosome 8"/>
</dbReference>
<evidence type="ECO:0000313" key="3">
    <source>
        <dbReference type="Proteomes" id="UP001358586"/>
    </source>
</evidence>
<feature type="region of interest" description="Disordered" evidence="1">
    <location>
        <begin position="25"/>
        <end position="103"/>
    </location>
</feature>
<keyword evidence="3" id="KW-1185">Reference proteome</keyword>
<sequence length="103" mass="11800">MSTLNPDQFTSYISVHFTNPVFYSQAPYYAPPQHPASKPLAGGSSMQPFSRGVEDTQWEARTTPHSSTEEDDENKDETESRDEDEHEGRSEDEEDEKDNHHQQ</sequence>
<evidence type="ECO:0000313" key="2">
    <source>
        <dbReference type="EMBL" id="KAK5810899.1"/>
    </source>
</evidence>
<feature type="compositionally biased region" description="Acidic residues" evidence="1">
    <location>
        <begin position="69"/>
        <end position="96"/>
    </location>
</feature>
<accession>A0ABR0NYB5</accession>
<comment type="caution">
    <text evidence="2">The sequence shown here is derived from an EMBL/GenBank/DDBJ whole genome shotgun (WGS) entry which is preliminary data.</text>
</comment>
<evidence type="ECO:0000256" key="1">
    <source>
        <dbReference type="SAM" id="MobiDB-lite"/>
    </source>
</evidence>
<name>A0ABR0NYB5_GOSAR</name>
<reference evidence="2 3" key="1">
    <citation type="submission" date="2023-03" db="EMBL/GenBank/DDBJ databases">
        <title>WGS of Gossypium arboreum.</title>
        <authorList>
            <person name="Yu D."/>
        </authorList>
    </citation>
    <scope>NUCLEOTIDE SEQUENCE [LARGE SCALE GENOMIC DNA]</scope>
    <source>
        <tissue evidence="2">Leaf</tissue>
    </source>
</reference>
<proteinExistence type="predicted"/>